<dbReference type="GO" id="GO:1902201">
    <property type="term" value="P:negative regulation of bacterial-type flagellum-dependent cell motility"/>
    <property type="evidence" value="ECO:0007669"/>
    <property type="project" value="TreeGrafter"/>
</dbReference>
<dbReference type="EMBL" id="FOXB01000006">
    <property type="protein sequence ID" value="SFP10369.1"/>
    <property type="molecule type" value="Genomic_DNA"/>
</dbReference>
<dbReference type="SMART" id="SM00267">
    <property type="entry name" value="GGDEF"/>
    <property type="match status" value="1"/>
</dbReference>
<organism evidence="5 6">
    <name type="scientific">Hydrogenimonas thermophila</name>
    <dbReference type="NCBI Taxonomy" id="223786"/>
    <lineage>
        <taxon>Bacteria</taxon>
        <taxon>Pseudomonadati</taxon>
        <taxon>Campylobacterota</taxon>
        <taxon>Epsilonproteobacteria</taxon>
        <taxon>Campylobacterales</taxon>
        <taxon>Hydrogenimonadaceae</taxon>
        <taxon>Hydrogenimonas</taxon>
    </lineage>
</organism>
<dbReference type="Proteomes" id="UP000199227">
    <property type="component" value="Unassembled WGS sequence"/>
</dbReference>
<reference evidence="5 6" key="1">
    <citation type="submission" date="2016-10" db="EMBL/GenBank/DDBJ databases">
        <authorList>
            <person name="de Groot N.N."/>
        </authorList>
    </citation>
    <scope>NUCLEOTIDE SEQUENCE [LARGE SCALE GENOMIC DNA]</scope>
    <source>
        <strain evidence="5 6">EP1-55-1</strain>
    </source>
</reference>
<evidence type="ECO:0000313" key="6">
    <source>
        <dbReference type="Proteomes" id="UP000199227"/>
    </source>
</evidence>
<proteinExistence type="predicted"/>
<dbReference type="OrthoDB" id="7323245at2"/>
<dbReference type="GO" id="GO:0005886">
    <property type="term" value="C:plasma membrane"/>
    <property type="evidence" value="ECO:0007669"/>
    <property type="project" value="TreeGrafter"/>
</dbReference>
<dbReference type="GO" id="GO:0043709">
    <property type="term" value="P:cell adhesion involved in single-species biofilm formation"/>
    <property type="evidence" value="ECO:0007669"/>
    <property type="project" value="TreeGrafter"/>
</dbReference>
<comment type="catalytic activity">
    <reaction evidence="2">
        <text>2 GTP = 3',3'-c-di-GMP + 2 diphosphate</text>
        <dbReference type="Rhea" id="RHEA:24898"/>
        <dbReference type="ChEBI" id="CHEBI:33019"/>
        <dbReference type="ChEBI" id="CHEBI:37565"/>
        <dbReference type="ChEBI" id="CHEBI:58805"/>
        <dbReference type="EC" id="2.7.7.65"/>
    </reaction>
</comment>
<dbReference type="InterPro" id="IPR050469">
    <property type="entry name" value="Diguanylate_Cyclase"/>
</dbReference>
<feature type="domain" description="GGDEF" evidence="4">
    <location>
        <begin position="472"/>
        <end position="605"/>
    </location>
</feature>
<dbReference type="InterPro" id="IPR043128">
    <property type="entry name" value="Rev_trsase/Diguanyl_cyclase"/>
</dbReference>
<dbReference type="Pfam" id="PF00990">
    <property type="entry name" value="GGDEF"/>
    <property type="match status" value="1"/>
</dbReference>
<keyword evidence="6" id="KW-1185">Reference proteome</keyword>
<dbReference type="NCBIfam" id="TIGR00254">
    <property type="entry name" value="GGDEF"/>
    <property type="match status" value="1"/>
</dbReference>
<sequence length="613" mass="70470">MDTNRKLFLFTTTLLLLFSIAIMINAGINFRQYAYKNAIEKSKMTAEIVRDGLTAHMINGIMDKRAFFLRSIANTKDVKNLWIIRAKSVIDQFGEGLSNEHPRDEIDRKVLKTGEAVRKIFETTDVAILRVTIPYKASAYSEPNCLECHNVKEGETLGAISLEFDISDVRKEGIFTLLKIAAITLVFILIAMLAVKILFRPYLEFFNNLQESLKRARNGDFSLKVTTNIQTKDIRLVADLYNQLIEKFQNTIGTIEQKLAILLKNSQTNCSDPLEKSSNTIDMLSKIHHFKNTIELDKSLPQIYNRIAHIIRQIMETENFIIYNVESKDNTREIAYSNLDKPVCEVSTFKNASKCRAFRTMNIVLSDQFPELCPYFCGDFKYYHCIPYQVTESFSLVITLLTNDKKQADHFKRQTPTLNYYLENAKPVIESKLLMEQLRQKSLHDGLTGLYNRKFLEEFIDQVTHQAERQETKYGVLMLDIDFFKKVNDTYGHDVGDKFIKLLADTVKSIVRDSDIVARYGGEEFVVLLHESTPEGAIKVAEKIRTVFAEKSIYINGEHVKKSISIGVAFFPSEAETIREAIKHADVALYKAKERGRNRVIVFEQSMFKENSY</sequence>
<keyword evidence="3" id="KW-0812">Transmembrane</keyword>
<dbReference type="AlphaFoldDB" id="A0A1I5MLE6"/>
<dbReference type="PROSITE" id="PS50887">
    <property type="entry name" value="GGDEF"/>
    <property type="match status" value="1"/>
</dbReference>
<name>A0A1I5MLE6_9BACT</name>
<dbReference type="Gene3D" id="3.30.70.270">
    <property type="match status" value="1"/>
</dbReference>
<keyword evidence="3" id="KW-0472">Membrane</keyword>
<dbReference type="RefSeq" id="WP_092911262.1">
    <property type="nucleotide sequence ID" value="NZ_FOXB01000006.1"/>
</dbReference>
<dbReference type="EC" id="2.7.7.65" evidence="1"/>
<dbReference type="Gene3D" id="3.30.450.290">
    <property type="match status" value="1"/>
</dbReference>
<dbReference type="SUPFAM" id="SSF55073">
    <property type="entry name" value="Nucleotide cyclase"/>
    <property type="match status" value="1"/>
</dbReference>
<dbReference type="InterPro" id="IPR000160">
    <property type="entry name" value="GGDEF_dom"/>
</dbReference>
<accession>A0A1I5MLE6</accession>
<dbReference type="GO" id="GO:0052621">
    <property type="term" value="F:diguanylate cyclase activity"/>
    <property type="evidence" value="ECO:0007669"/>
    <property type="project" value="UniProtKB-EC"/>
</dbReference>
<evidence type="ECO:0000313" key="5">
    <source>
        <dbReference type="EMBL" id="SFP10369.1"/>
    </source>
</evidence>
<evidence type="ECO:0000256" key="1">
    <source>
        <dbReference type="ARBA" id="ARBA00012528"/>
    </source>
</evidence>
<protein>
    <recommendedName>
        <fullName evidence="1">diguanylate cyclase</fullName>
        <ecNumber evidence="1">2.7.7.65</ecNumber>
    </recommendedName>
</protein>
<evidence type="ECO:0000256" key="3">
    <source>
        <dbReference type="SAM" id="Phobius"/>
    </source>
</evidence>
<keyword evidence="3" id="KW-1133">Transmembrane helix</keyword>
<evidence type="ECO:0000256" key="2">
    <source>
        <dbReference type="ARBA" id="ARBA00034247"/>
    </source>
</evidence>
<gene>
    <name evidence="5" type="ORF">SAMN05216234_10655</name>
</gene>
<dbReference type="FunFam" id="3.30.70.270:FF:000001">
    <property type="entry name" value="Diguanylate cyclase domain protein"/>
    <property type="match status" value="1"/>
</dbReference>
<dbReference type="STRING" id="223786.SAMN05216234_10655"/>
<dbReference type="PANTHER" id="PTHR45138">
    <property type="entry name" value="REGULATORY COMPONENTS OF SENSORY TRANSDUCTION SYSTEM"/>
    <property type="match status" value="1"/>
</dbReference>
<evidence type="ECO:0000259" key="4">
    <source>
        <dbReference type="PROSITE" id="PS50887"/>
    </source>
</evidence>
<dbReference type="InterPro" id="IPR029787">
    <property type="entry name" value="Nucleotide_cyclase"/>
</dbReference>
<dbReference type="PANTHER" id="PTHR45138:SF9">
    <property type="entry name" value="DIGUANYLATE CYCLASE DGCM-RELATED"/>
    <property type="match status" value="1"/>
</dbReference>
<feature type="transmembrane region" description="Helical" evidence="3">
    <location>
        <begin position="177"/>
        <end position="199"/>
    </location>
</feature>
<dbReference type="CDD" id="cd01949">
    <property type="entry name" value="GGDEF"/>
    <property type="match status" value="1"/>
</dbReference>